<dbReference type="EMBL" id="AFZX01000097">
    <property type="protein sequence ID" value="EHL05457.1"/>
    <property type="molecule type" value="Genomic_DNA"/>
</dbReference>
<dbReference type="Gene3D" id="1.10.10.10">
    <property type="entry name" value="Winged helix-like DNA-binding domain superfamily/Winged helix DNA-binding domain"/>
    <property type="match status" value="1"/>
</dbReference>
<dbReference type="GO" id="GO:0003677">
    <property type="term" value="F:DNA binding"/>
    <property type="evidence" value="ECO:0007669"/>
    <property type="project" value="UniProtKB-KW"/>
</dbReference>
<dbReference type="HOGENOM" id="CLU_119090_2_0_9"/>
<evidence type="ECO:0000256" key="4">
    <source>
        <dbReference type="ARBA" id="ARBA00023163"/>
    </source>
</evidence>
<dbReference type="Proteomes" id="UP000004416">
    <property type="component" value="Unassembled WGS sequence"/>
</dbReference>
<dbReference type="Gene3D" id="1.10.4040.10">
    <property type="entry name" value="Penicillinase repressor domain"/>
    <property type="match status" value="1"/>
</dbReference>
<comment type="caution">
    <text evidence="5">The sequence shown here is derived from an EMBL/GenBank/DDBJ whole genome shotgun (WGS) entry which is preliminary data.</text>
</comment>
<evidence type="ECO:0000256" key="2">
    <source>
        <dbReference type="ARBA" id="ARBA00023015"/>
    </source>
</evidence>
<dbReference type="AlphaFoldDB" id="G9XS58"/>
<keyword evidence="2" id="KW-0805">Transcription regulation</keyword>
<dbReference type="GO" id="GO:0045892">
    <property type="term" value="P:negative regulation of DNA-templated transcription"/>
    <property type="evidence" value="ECO:0007669"/>
    <property type="project" value="InterPro"/>
</dbReference>
<accession>G9XS58</accession>
<dbReference type="InterPro" id="IPR036388">
    <property type="entry name" value="WH-like_DNA-bd_sf"/>
</dbReference>
<dbReference type="InterPro" id="IPR005650">
    <property type="entry name" value="BlaI_family"/>
</dbReference>
<dbReference type="PIRSF" id="PIRSF019455">
    <property type="entry name" value="CopR_AtkY"/>
    <property type="match status" value="1"/>
</dbReference>
<name>G9XS58_DESHA</name>
<dbReference type="Pfam" id="PF03965">
    <property type="entry name" value="Penicillinase_R"/>
    <property type="match status" value="1"/>
</dbReference>
<keyword evidence="4" id="KW-0804">Transcription</keyword>
<evidence type="ECO:0000256" key="1">
    <source>
        <dbReference type="ARBA" id="ARBA00011046"/>
    </source>
</evidence>
<feature type="non-terminal residue" evidence="5">
    <location>
        <position position="126"/>
    </location>
</feature>
<evidence type="ECO:0000313" key="5">
    <source>
        <dbReference type="EMBL" id="EHL05457.1"/>
    </source>
</evidence>
<organism evidence="5 6">
    <name type="scientific">Desulfitobacterium hafniense DP7</name>
    <dbReference type="NCBI Taxonomy" id="537010"/>
    <lineage>
        <taxon>Bacteria</taxon>
        <taxon>Bacillati</taxon>
        <taxon>Bacillota</taxon>
        <taxon>Clostridia</taxon>
        <taxon>Eubacteriales</taxon>
        <taxon>Desulfitobacteriaceae</taxon>
        <taxon>Desulfitobacterium</taxon>
    </lineage>
</organism>
<evidence type="ECO:0000313" key="6">
    <source>
        <dbReference type="Proteomes" id="UP000004416"/>
    </source>
</evidence>
<proteinExistence type="inferred from homology"/>
<dbReference type="InterPro" id="IPR036390">
    <property type="entry name" value="WH_DNA-bd_sf"/>
</dbReference>
<dbReference type="RefSeq" id="WP_005814681.1">
    <property type="nucleotide sequence ID" value="NZ_JH414483.1"/>
</dbReference>
<keyword evidence="3" id="KW-0238">DNA-binding</keyword>
<comment type="similarity">
    <text evidence="1">Belongs to the BlaI transcriptional regulatory family.</text>
</comment>
<reference evidence="5 6" key="1">
    <citation type="submission" date="2011-08" db="EMBL/GenBank/DDBJ databases">
        <authorList>
            <person name="Weinstock G."/>
            <person name="Sodergren E."/>
            <person name="Clifton S."/>
            <person name="Fulton L."/>
            <person name="Fulton B."/>
            <person name="Courtney L."/>
            <person name="Fronick C."/>
            <person name="Harrison M."/>
            <person name="Strong C."/>
            <person name="Farmer C."/>
            <person name="Delahaunty K."/>
            <person name="Markovic C."/>
            <person name="Hall O."/>
            <person name="Minx P."/>
            <person name="Tomlinson C."/>
            <person name="Mitreva M."/>
            <person name="Hou S."/>
            <person name="Chen J."/>
            <person name="Wollam A."/>
            <person name="Pepin K.H."/>
            <person name="Johnson M."/>
            <person name="Bhonagiri V."/>
            <person name="Zhang X."/>
            <person name="Suruliraj S."/>
            <person name="Warren W."/>
            <person name="Chinwalla A."/>
            <person name="Mardis E.R."/>
            <person name="Wilson R.K."/>
        </authorList>
    </citation>
    <scope>NUCLEOTIDE SEQUENCE [LARGE SCALE GENOMIC DNA]</scope>
    <source>
        <strain evidence="5 6">DP7</strain>
    </source>
</reference>
<evidence type="ECO:0000256" key="3">
    <source>
        <dbReference type="ARBA" id="ARBA00023125"/>
    </source>
</evidence>
<gene>
    <name evidence="5" type="ORF">HMPREF0322_03807</name>
</gene>
<protein>
    <submittedName>
        <fullName evidence="5">Transcriptional regulator, BlaI/MecI/CopY family</fullName>
    </submittedName>
</protein>
<sequence length="126" mass="14696">MEQYKLGEMEQKFADLIWLHAPIPSGELVKLCEKELNWKKSTTYTMLKRLCDRGIFENQKGRVTALMSREDFTAAQGEQFLSETFGGSLPRFFAAFTRRNKLSAKEIRELQRLIDEHKSFGNMSRL</sequence>
<dbReference type="SUPFAM" id="SSF46785">
    <property type="entry name" value="Winged helix' DNA-binding domain"/>
    <property type="match status" value="1"/>
</dbReference>